<dbReference type="EMBL" id="MEWR01000014">
    <property type="protein sequence ID" value="OGC81930.1"/>
    <property type="molecule type" value="Genomic_DNA"/>
</dbReference>
<accession>A0A1F4XJZ4</accession>
<feature type="domain" description="ASCH" evidence="1">
    <location>
        <begin position="21"/>
        <end position="123"/>
    </location>
</feature>
<evidence type="ECO:0000259" key="1">
    <source>
        <dbReference type="Pfam" id="PF04266"/>
    </source>
</evidence>
<dbReference type="AlphaFoldDB" id="A0A1F4XJZ4"/>
<dbReference type="Pfam" id="PF04266">
    <property type="entry name" value="ASCH"/>
    <property type="match status" value="1"/>
</dbReference>
<name>A0A1F4XJZ4_9BACT</name>
<evidence type="ECO:0000313" key="3">
    <source>
        <dbReference type="Proteomes" id="UP000177614"/>
    </source>
</evidence>
<gene>
    <name evidence="2" type="ORF">A2V81_03570</name>
</gene>
<dbReference type="InterPro" id="IPR016645">
    <property type="entry name" value="UCP016134"/>
</dbReference>
<comment type="caution">
    <text evidence="2">The sequence shown here is derived from an EMBL/GenBank/DDBJ whole genome shotgun (WGS) entry which is preliminary data.</text>
</comment>
<dbReference type="SUPFAM" id="SSF88697">
    <property type="entry name" value="PUA domain-like"/>
    <property type="match status" value="1"/>
</dbReference>
<dbReference type="PIRSF" id="PIRSF016134">
    <property type="entry name" value="UCP016134"/>
    <property type="match status" value="1"/>
</dbReference>
<reference evidence="2 3" key="1">
    <citation type="journal article" date="2016" name="Nat. Commun.">
        <title>Thousands of microbial genomes shed light on interconnected biogeochemical processes in an aquifer system.</title>
        <authorList>
            <person name="Anantharaman K."/>
            <person name="Brown C.T."/>
            <person name="Hug L.A."/>
            <person name="Sharon I."/>
            <person name="Castelle C.J."/>
            <person name="Probst A.J."/>
            <person name="Thomas B.C."/>
            <person name="Singh A."/>
            <person name="Wilkins M.J."/>
            <person name="Karaoz U."/>
            <person name="Brodie E.L."/>
            <person name="Williams K.H."/>
            <person name="Hubbard S.S."/>
            <person name="Banfield J.F."/>
        </authorList>
    </citation>
    <scope>NUCLEOTIDE SEQUENCE [LARGE SCALE GENOMIC DNA]</scope>
</reference>
<proteinExistence type="predicted"/>
<dbReference type="InterPro" id="IPR015947">
    <property type="entry name" value="PUA-like_sf"/>
</dbReference>
<evidence type="ECO:0000313" key="2">
    <source>
        <dbReference type="EMBL" id="OGC81930.1"/>
    </source>
</evidence>
<organism evidence="2 3">
    <name type="scientific">Candidatus Abawacabacteria bacterium RBG_16_42_10</name>
    <dbReference type="NCBI Taxonomy" id="1817814"/>
    <lineage>
        <taxon>Bacteria</taxon>
        <taxon>Candidatus Abawacaibacteriota</taxon>
    </lineage>
</organism>
<protein>
    <recommendedName>
        <fullName evidence="1">ASCH domain-containing protein</fullName>
    </recommendedName>
</protein>
<sequence>MEKSSLENLVPAEHEMWLNANAFSMVKSGSKTIELRLYDEKRRKLKTGDKITFSNRTDKNEKIDTLIIDLLVFPSLEEMFNTIDGIAVGYNQDARLQEKLDNMHKYYSPEEEKLYGVCAIFVKVI</sequence>
<dbReference type="Gene3D" id="2.30.130.30">
    <property type="entry name" value="Hypothetical protein"/>
    <property type="match status" value="1"/>
</dbReference>
<dbReference type="Proteomes" id="UP000177614">
    <property type="component" value="Unassembled WGS sequence"/>
</dbReference>
<dbReference type="InterPro" id="IPR007374">
    <property type="entry name" value="ASCH_domain"/>
</dbReference>